<keyword evidence="1" id="KW-1015">Disulfide bond</keyword>
<comment type="similarity">
    <text evidence="2">Belongs to the peptidase S1 family. CLIP subfamily.</text>
</comment>
<dbReference type="CDD" id="cd00190">
    <property type="entry name" value="Tryp_SPc"/>
    <property type="match status" value="1"/>
</dbReference>
<dbReference type="InterPro" id="IPR001314">
    <property type="entry name" value="Peptidase_S1A"/>
</dbReference>
<feature type="domain" description="Peptidase S1" evidence="4">
    <location>
        <begin position="41"/>
        <end position="274"/>
    </location>
</feature>
<dbReference type="SUPFAM" id="SSF50494">
    <property type="entry name" value="Trypsin-like serine proteases"/>
    <property type="match status" value="2"/>
</dbReference>
<evidence type="ECO:0000256" key="3">
    <source>
        <dbReference type="SAM" id="SignalP"/>
    </source>
</evidence>
<dbReference type="GO" id="GO:0006508">
    <property type="term" value="P:proteolysis"/>
    <property type="evidence" value="ECO:0007669"/>
    <property type="project" value="InterPro"/>
</dbReference>
<dbReference type="InterPro" id="IPR009003">
    <property type="entry name" value="Peptidase_S1_PA"/>
</dbReference>
<dbReference type="Proteomes" id="UP000663879">
    <property type="component" value="Unassembled WGS sequence"/>
</dbReference>
<dbReference type="EMBL" id="CAJNOC010002430">
    <property type="protein sequence ID" value="CAF0932638.1"/>
    <property type="molecule type" value="Genomic_DNA"/>
</dbReference>
<dbReference type="PRINTS" id="PR00722">
    <property type="entry name" value="CHYMOTRYPSIN"/>
</dbReference>
<dbReference type="InterPro" id="IPR051487">
    <property type="entry name" value="Ser/Thr_Proteases_Immune/Dev"/>
</dbReference>
<dbReference type="PANTHER" id="PTHR24256">
    <property type="entry name" value="TRYPTASE-RELATED"/>
    <property type="match status" value="1"/>
</dbReference>
<accession>A0A814BPB2</accession>
<evidence type="ECO:0000313" key="5">
    <source>
        <dbReference type="EMBL" id="CAF0932638.1"/>
    </source>
</evidence>
<evidence type="ECO:0000256" key="1">
    <source>
        <dbReference type="ARBA" id="ARBA00023157"/>
    </source>
</evidence>
<dbReference type="AlphaFoldDB" id="A0A814BPB2"/>
<dbReference type="FunFam" id="2.40.10.10:FF:000068">
    <property type="entry name" value="transmembrane protease serine 2"/>
    <property type="match status" value="1"/>
</dbReference>
<gene>
    <name evidence="5" type="ORF">OXX778_LOCUS12992</name>
</gene>
<evidence type="ECO:0000313" key="6">
    <source>
        <dbReference type="Proteomes" id="UP000663879"/>
    </source>
</evidence>
<keyword evidence="6" id="KW-1185">Reference proteome</keyword>
<organism evidence="5 6">
    <name type="scientific">Brachionus calyciflorus</name>
    <dbReference type="NCBI Taxonomy" id="104777"/>
    <lineage>
        <taxon>Eukaryota</taxon>
        <taxon>Metazoa</taxon>
        <taxon>Spiralia</taxon>
        <taxon>Gnathifera</taxon>
        <taxon>Rotifera</taxon>
        <taxon>Eurotatoria</taxon>
        <taxon>Monogononta</taxon>
        <taxon>Pseudotrocha</taxon>
        <taxon>Ploima</taxon>
        <taxon>Brachionidae</taxon>
        <taxon>Brachionus</taxon>
    </lineage>
</organism>
<feature type="signal peptide" evidence="3">
    <location>
        <begin position="1"/>
        <end position="24"/>
    </location>
</feature>
<proteinExistence type="inferred from homology"/>
<dbReference type="InterPro" id="IPR043504">
    <property type="entry name" value="Peptidase_S1_PA_chymotrypsin"/>
</dbReference>
<dbReference type="OrthoDB" id="6755574at2759"/>
<dbReference type="PROSITE" id="PS50240">
    <property type="entry name" value="TRYPSIN_DOM"/>
    <property type="match status" value="2"/>
</dbReference>
<feature type="chain" id="PRO_5032594907" description="Peptidase S1 domain-containing protein" evidence="3">
    <location>
        <begin position="25"/>
        <end position="520"/>
    </location>
</feature>
<dbReference type="Gene3D" id="2.40.10.10">
    <property type="entry name" value="Trypsin-like serine proteases"/>
    <property type="match status" value="2"/>
</dbReference>
<dbReference type="InterPro" id="IPR018114">
    <property type="entry name" value="TRYPSIN_HIS"/>
</dbReference>
<dbReference type="InterPro" id="IPR001254">
    <property type="entry name" value="Trypsin_dom"/>
</dbReference>
<sequence length="520" mass="58278">MKFLNFAFLFLLLQTFSILNKVIAQFDFECGVPDVKSQTKIVNGKVALDNAWPWMAAIYMDFSFICGGSIIAPDLIITAAHCVDDEAFFGYEFVYGTNKISSYNFLGETASKIYIHPDYFSSVIYNDIALIKLTKKIKFSKKVKPICLPTSEKLDEIEKKKVVATGWGKTDGGSFTYTSDRLLQTSLIIKNNKSREGCEHRRYNNYCTKGASFDSGLCQGDSGGPLQYFKNGKWYLYGIASFVKANAEDSCMISMPSFFTTVPFYLNWIKRVATGKSPQSSVKKNCGVTTQKKVVGGTVTQNNTWPWIVQIRFKNRILDFLLSGTLISNQHVLTLNNELFEWSNLQKIFVALGSNELYYYPDSDKLYSVISVKIISPDLVVLKLHRPVTNPNVSPICLPNSKQSSLILNKEIVTAGWGSIGRTIDSSSPSLIETKLTVNNDASECKKYSSLSYCTFGNESNICFGDTGNPVMYLVGKRWTIFGVYYHFTTDKTGKKCDITKMSVAYNVVKYVDSIKSALK</sequence>
<comment type="caution">
    <text evidence="5">The sequence shown here is derived from an EMBL/GenBank/DDBJ whole genome shotgun (WGS) entry which is preliminary data.</text>
</comment>
<evidence type="ECO:0000256" key="2">
    <source>
        <dbReference type="ARBA" id="ARBA00024195"/>
    </source>
</evidence>
<dbReference type="SMART" id="SM00020">
    <property type="entry name" value="Tryp_SPc"/>
    <property type="match status" value="2"/>
</dbReference>
<dbReference type="Pfam" id="PF00089">
    <property type="entry name" value="Trypsin"/>
    <property type="match status" value="2"/>
</dbReference>
<protein>
    <recommendedName>
        <fullName evidence="4">Peptidase S1 domain-containing protein</fullName>
    </recommendedName>
</protein>
<dbReference type="GO" id="GO:0004252">
    <property type="term" value="F:serine-type endopeptidase activity"/>
    <property type="evidence" value="ECO:0007669"/>
    <property type="project" value="InterPro"/>
</dbReference>
<feature type="domain" description="Peptidase S1" evidence="4">
    <location>
        <begin position="294"/>
        <end position="520"/>
    </location>
</feature>
<evidence type="ECO:0000259" key="4">
    <source>
        <dbReference type="PROSITE" id="PS50240"/>
    </source>
</evidence>
<name>A0A814BPB2_9BILA</name>
<reference evidence="5" key="1">
    <citation type="submission" date="2021-02" db="EMBL/GenBank/DDBJ databases">
        <authorList>
            <person name="Nowell W R."/>
        </authorList>
    </citation>
    <scope>NUCLEOTIDE SEQUENCE</scope>
    <source>
        <strain evidence="5">Ploen Becks lab</strain>
    </source>
</reference>
<keyword evidence="3" id="KW-0732">Signal</keyword>
<dbReference type="PROSITE" id="PS00134">
    <property type="entry name" value="TRYPSIN_HIS"/>
    <property type="match status" value="1"/>
</dbReference>